<dbReference type="SUPFAM" id="SSF48452">
    <property type="entry name" value="TPR-like"/>
    <property type="match status" value="1"/>
</dbReference>
<dbReference type="VEuPathDB" id="FungiDB:A9K55_006526"/>
<dbReference type="Gene3D" id="1.25.40.10">
    <property type="entry name" value="Tetratricopeptide repeat domain"/>
    <property type="match status" value="1"/>
</dbReference>
<dbReference type="Pfam" id="PF07721">
    <property type="entry name" value="TPR_4"/>
    <property type="match status" value="1"/>
</dbReference>
<feature type="compositionally biased region" description="Basic residues" evidence="1">
    <location>
        <begin position="37"/>
        <end position="50"/>
    </location>
</feature>
<name>A0A2H4SBB5_CORMI</name>
<evidence type="ECO:0000313" key="2">
    <source>
        <dbReference type="EMBL" id="ATY60399.1"/>
    </source>
</evidence>
<dbReference type="GO" id="GO:0042802">
    <property type="term" value="F:identical protein binding"/>
    <property type="evidence" value="ECO:0007669"/>
    <property type="project" value="InterPro"/>
</dbReference>
<proteinExistence type="predicted"/>
<dbReference type="EMBL" id="CP023323">
    <property type="protein sequence ID" value="ATY60399.1"/>
    <property type="molecule type" value="Genomic_DNA"/>
</dbReference>
<sequence length="368" mass="40171">MVAGQNAKLALSTLSRYLVLQRPRLYPRLASQCRCRRSVSSKPPRAHLKPTRGAQEAASRKRRLADSILDLTSLPPSVVESLIRDRSDDFNLLSPAEYYESLAAFTLHVRDHDSPFQLFSPSSMSPNGWHEAANANKYLEKLPGVAVLHDLGCIVMEVSRGGRSGLASALWFTAGNWGYAPSTCSLIAVMARAGRYGQDAAMAPAEKRFRALVQSGDPVAVAIEGQILYQQGKYAEAEAALRQVLRTHAGTDGNAAFAHWEPNARLALGMTLGRRGRTDEAVAMLRQLSDDGYIEAEPVLGRLLRGSDPEAALQHLFKAGCTGALECFEEMAAIELDRAAKTDNANDAADHRLWAEELARLADNRAEF</sequence>
<dbReference type="OrthoDB" id="5379420at2759"/>
<reference evidence="2 3" key="1">
    <citation type="journal article" date="2017" name="BMC Genomics">
        <title>Chromosome level assembly and secondary metabolite potential of the parasitic fungus Cordyceps militaris.</title>
        <authorList>
            <person name="Kramer G.J."/>
            <person name="Nodwell J.R."/>
        </authorList>
    </citation>
    <scope>NUCLEOTIDE SEQUENCE [LARGE SCALE GENOMIC DNA]</scope>
    <source>
        <strain evidence="2 3">ATCC 34164</strain>
    </source>
</reference>
<dbReference type="Proteomes" id="UP000323067">
    <property type="component" value="Chromosome vi"/>
</dbReference>
<dbReference type="Pfam" id="PF13374">
    <property type="entry name" value="TPR_10"/>
    <property type="match status" value="1"/>
</dbReference>
<evidence type="ECO:0000256" key="1">
    <source>
        <dbReference type="SAM" id="MobiDB-lite"/>
    </source>
</evidence>
<evidence type="ECO:0000313" key="3">
    <source>
        <dbReference type="Proteomes" id="UP000323067"/>
    </source>
</evidence>
<dbReference type="InterPro" id="IPR011990">
    <property type="entry name" value="TPR-like_helical_dom_sf"/>
</dbReference>
<organism evidence="2 3">
    <name type="scientific">Cordyceps militaris</name>
    <name type="common">Caterpillar fungus</name>
    <name type="synonym">Clavaria militaris</name>
    <dbReference type="NCBI Taxonomy" id="73501"/>
    <lineage>
        <taxon>Eukaryota</taxon>
        <taxon>Fungi</taxon>
        <taxon>Dikarya</taxon>
        <taxon>Ascomycota</taxon>
        <taxon>Pezizomycotina</taxon>
        <taxon>Sordariomycetes</taxon>
        <taxon>Hypocreomycetidae</taxon>
        <taxon>Hypocreales</taxon>
        <taxon>Cordycipitaceae</taxon>
        <taxon>Cordyceps</taxon>
    </lineage>
</organism>
<dbReference type="AlphaFoldDB" id="A0A2H4SBB5"/>
<protein>
    <submittedName>
        <fullName evidence="2">Tetratricopeptide-like helical</fullName>
    </submittedName>
</protein>
<gene>
    <name evidence="2" type="ORF">A9K55_006526</name>
</gene>
<feature type="region of interest" description="Disordered" evidence="1">
    <location>
        <begin position="37"/>
        <end position="59"/>
    </location>
</feature>
<accession>A0A2H4SBB5</accession>
<dbReference type="InterPro" id="IPR011717">
    <property type="entry name" value="TPR-4"/>
</dbReference>